<name>A0A7W7G9N8_9ACTN</name>
<gene>
    <name evidence="2" type="ORF">BJ982_002339</name>
</gene>
<dbReference type="Proteomes" id="UP000542210">
    <property type="component" value="Unassembled WGS sequence"/>
</dbReference>
<keyword evidence="3" id="KW-1185">Reference proteome</keyword>
<evidence type="ECO:0000256" key="1">
    <source>
        <dbReference type="SAM" id="MobiDB-lite"/>
    </source>
</evidence>
<proteinExistence type="predicted"/>
<comment type="caution">
    <text evidence="2">The sequence shown here is derived from an EMBL/GenBank/DDBJ whole genome shotgun (WGS) entry which is preliminary data.</text>
</comment>
<sequence length="53" mass="5592">MLAAVALLFVMILTIAMFELTVNNRPRPRKPPVTGDDVPGESAVRGSTGAPGR</sequence>
<reference evidence="2 3" key="1">
    <citation type="submission" date="2020-08" db="EMBL/GenBank/DDBJ databases">
        <title>Sequencing the genomes of 1000 actinobacteria strains.</title>
        <authorList>
            <person name="Klenk H.-P."/>
        </authorList>
    </citation>
    <scope>NUCLEOTIDE SEQUENCE [LARGE SCALE GENOMIC DNA]</scope>
    <source>
        <strain evidence="2 3">DSM 45784</strain>
    </source>
</reference>
<dbReference type="EMBL" id="JACHND010000001">
    <property type="protein sequence ID" value="MBB4700795.1"/>
    <property type="molecule type" value="Genomic_DNA"/>
</dbReference>
<evidence type="ECO:0000313" key="3">
    <source>
        <dbReference type="Proteomes" id="UP000542210"/>
    </source>
</evidence>
<accession>A0A7W7G9N8</accession>
<dbReference type="RefSeq" id="WP_184879408.1">
    <property type="nucleotide sequence ID" value="NZ_BOOV01000018.1"/>
</dbReference>
<organism evidence="2 3">
    <name type="scientific">Sphaerisporangium siamense</name>
    <dbReference type="NCBI Taxonomy" id="795645"/>
    <lineage>
        <taxon>Bacteria</taxon>
        <taxon>Bacillati</taxon>
        <taxon>Actinomycetota</taxon>
        <taxon>Actinomycetes</taxon>
        <taxon>Streptosporangiales</taxon>
        <taxon>Streptosporangiaceae</taxon>
        <taxon>Sphaerisporangium</taxon>
    </lineage>
</organism>
<dbReference type="AlphaFoldDB" id="A0A7W7G9N8"/>
<feature type="region of interest" description="Disordered" evidence="1">
    <location>
        <begin position="24"/>
        <end position="53"/>
    </location>
</feature>
<evidence type="ECO:0000313" key="2">
    <source>
        <dbReference type="EMBL" id="MBB4700795.1"/>
    </source>
</evidence>
<protein>
    <submittedName>
        <fullName evidence="2">Uncharacterized protein</fullName>
    </submittedName>
</protein>